<evidence type="ECO:0000313" key="4">
    <source>
        <dbReference type="EMBL" id="WKA03087.1"/>
    </source>
</evidence>
<protein>
    <recommendedName>
        <fullName evidence="6">Ribosomal protein L33</fullName>
    </recommendedName>
</protein>
<sequence length="27" mass="3402">MFNQLELQNFCSYCYKHTIHRKINKNK</sequence>
<keyword evidence="3" id="KW-0687">Ribonucleoprotein</keyword>
<dbReference type="Proteomes" id="UP001227230">
    <property type="component" value="Chromosome 14"/>
</dbReference>
<keyword evidence="2" id="KW-0689">Ribosomal protein</keyword>
<dbReference type="InterPro" id="IPR038584">
    <property type="entry name" value="Ribosomal_bL33_sf"/>
</dbReference>
<evidence type="ECO:0008006" key="6">
    <source>
        <dbReference type="Google" id="ProtNLM"/>
    </source>
</evidence>
<organism evidence="4 5">
    <name type="scientific">Vitis vinifera</name>
    <name type="common">Grape</name>
    <dbReference type="NCBI Taxonomy" id="29760"/>
    <lineage>
        <taxon>Eukaryota</taxon>
        <taxon>Viridiplantae</taxon>
        <taxon>Streptophyta</taxon>
        <taxon>Embryophyta</taxon>
        <taxon>Tracheophyta</taxon>
        <taxon>Spermatophyta</taxon>
        <taxon>Magnoliopsida</taxon>
        <taxon>eudicotyledons</taxon>
        <taxon>Gunneridae</taxon>
        <taxon>Pentapetalae</taxon>
        <taxon>rosids</taxon>
        <taxon>Vitales</taxon>
        <taxon>Vitaceae</taxon>
        <taxon>Viteae</taxon>
        <taxon>Vitis</taxon>
    </lineage>
</organism>
<dbReference type="EMBL" id="CP126661">
    <property type="protein sequence ID" value="WKA03087.1"/>
    <property type="molecule type" value="Genomic_DNA"/>
</dbReference>
<comment type="similarity">
    <text evidence="1">Belongs to the bacterial ribosomal protein bL33 family.</text>
</comment>
<evidence type="ECO:0000313" key="5">
    <source>
        <dbReference type="Proteomes" id="UP001227230"/>
    </source>
</evidence>
<accession>A0ABY9D6U1</accession>
<dbReference type="Gene3D" id="2.20.28.120">
    <property type="entry name" value="Ribosomal protein L33"/>
    <property type="match status" value="1"/>
</dbReference>
<gene>
    <name evidence="4" type="ORF">VitviT2T_021219</name>
</gene>
<evidence type="ECO:0000256" key="3">
    <source>
        <dbReference type="ARBA" id="ARBA00023274"/>
    </source>
</evidence>
<keyword evidence="5" id="KW-1185">Reference proteome</keyword>
<evidence type="ECO:0000256" key="1">
    <source>
        <dbReference type="ARBA" id="ARBA00007596"/>
    </source>
</evidence>
<name>A0ABY9D6U1_VITVI</name>
<proteinExistence type="inferred from homology"/>
<reference evidence="4 5" key="1">
    <citation type="journal article" date="2023" name="Hortic Res">
        <title>The complete reference genome for grapevine (Vitis vinifera L.) genetics and breeding.</title>
        <authorList>
            <person name="Shi X."/>
            <person name="Cao S."/>
            <person name="Wang X."/>
            <person name="Huang S."/>
            <person name="Wang Y."/>
            <person name="Liu Z."/>
            <person name="Liu W."/>
            <person name="Leng X."/>
            <person name="Peng Y."/>
            <person name="Wang N."/>
            <person name="Wang Y."/>
            <person name="Ma Z."/>
            <person name="Xu X."/>
            <person name="Zhang F."/>
            <person name="Xue H."/>
            <person name="Zhong H."/>
            <person name="Wang Y."/>
            <person name="Zhang K."/>
            <person name="Velt A."/>
            <person name="Avia K."/>
            <person name="Holtgrawe D."/>
            <person name="Grimplet J."/>
            <person name="Matus J.T."/>
            <person name="Ware D."/>
            <person name="Wu X."/>
            <person name="Wang H."/>
            <person name="Liu C."/>
            <person name="Fang Y."/>
            <person name="Rustenholz C."/>
            <person name="Cheng Z."/>
            <person name="Xiao H."/>
            <person name="Zhou Y."/>
        </authorList>
    </citation>
    <scope>NUCLEOTIDE SEQUENCE [LARGE SCALE GENOMIC DNA]</scope>
    <source>
        <strain evidence="5">cv. Pinot noir / PN40024</strain>
        <tissue evidence="4">Leaf</tissue>
    </source>
</reference>
<evidence type="ECO:0000256" key="2">
    <source>
        <dbReference type="ARBA" id="ARBA00022980"/>
    </source>
</evidence>